<feature type="compositionally biased region" description="Basic residues" evidence="1">
    <location>
        <begin position="92"/>
        <end position="101"/>
    </location>
</feature>
<dbReference type="SMART" id="SM00478">
    <property type="entry name" value="ENDO3c"/>
    <property type="match status" value="1"/>
</dbReference>
<dbReference type="RefSeq" id="XP_028469391.1">
    <property type="nucleotide sequence ID" value="XM_028613427.1"/>
</dbReference>
<dbReference type="EMBL" id="ML119052">
    <property type="protein sequence ID" value="ROT41585.1"/>
    <property type="molecule type" value="Genomic_DNA"/>
</dbReference>
<dbReference type="PANTHER" id="PTHR47203:SF1">
    <property type="entry name" value="HYPOTHETICAL BASE EXCISION DNA REPAIR PROTEIN (EUROFUNG)"/>
    <property type="match status" value="1"/>
</dbReference>
<accession>A0A3N2Q4P6</accession>
<dbReference type="Pfam" id="PF00730">
    <property type="entry name" value="HhH-GPD"/>
    <property type="match status" value="1"/>
</dbReference>
<keyword evidence="4" id="KW-1185">Reference proteome</keyword>
<dbReference type="STRING" id="1314773.A0A3N2Q4P6"/>
<evidence type="ECO:0000313" key="4">
    <source>
        <dbReference type="Proteomes" id="UP000272025"/>
    </source>
</evidence>
<evidence type="ECO:0000256" key="1">
    <source>
        <dbReference type="SAM" id="MobiDB-lite"/>
    </source>
</evidence>
<feature type="region of interest" description="Disordered" evidence="1">
    <location>
        <begin position="507"/>
        <end position="555"/>
    </location>
</feature>
<dbReference type="InterPro" id="IPR011257">
    <property type="entry name" value="DNA_glycosylase"/>
</dbReference>
<feature type="compositionally biased region" description="Polar residues" evidence="1">
    <location>
        <begin position="107"/>
        <end position="125"/>
    </location>
</feature>
<proteinExistence type="predicted"/>
<reference evidence="3 4" key="1">
    <citation type="journal article" date="2018" name="Mol. Ecol.">
        <title>The obligate alkalophilic soda-lake fungus Sodiomyces alkalinus has shifted to a protein diet.</title>
        <authorList>
            <person name="Grum-Grzhimaylo A.A."/>
            <person name="Falkoski D.L."/>
            <person name="van den Heuvel J."/>
            <person name="Valero-Jimenez C.A."/>
            <person name="Min B."/>
            <person name="Choi I.G."/>
            <person name="Lipzen A."/>
            <person name="Daum C.G."/>
            <person name="Aanen D.K."/>
            <person name="Tsang A."/>
            <person name="Henrissat B."/>
            <person name="Bilanenko E.N."/>
            <person name="de Vries R.P."/>
            <person name="van Kan J.A.L."/>
            <person name="Grigoriev I.V."/>
            <person name="Debets A.J.M."/>
        </authorList>
    </citation>
    <scope>NUCLEOTIDE SEQUENCE [LARGE SCALE GENOMIC DNA]</scope>
    <source>
        <strain evidence="3 4">F11</strain>
    </source>
</reference>
<gene>
    <name evidence="3" type="ORF">SODALDRAFT_349538</name>
</gene>
<dbReference type="InterPro" id="IPR003265">
    <property type="entry name" value="HhH-GPD_domain"/>
</dbReference>
<dbReference type="PANTHER" id="PTHR47203">
    <property type="match status" value="1"/>
</dbReference>
<dbReference type="SUPFAM" id="SSF48150">
    <property type="entry name" value="DNA-glycosylase"/>
    <property type="match status" value="1"/>
</dbReference>
<name>A0A3N2Q4P6_SODAK</name>
<evidence type="ECO:0000313" key="3">
    <source>
        <dbReference type="EMBL" id="ROT41585.1"/>
    </source>
</evidence>
<dbReference type="GO" id="GO:0003824">
    <property type="term" value="F:catalytic activity"/>
    <property type="evidence" value="ECO:0007669"/>
    <property type="project" value="InterPro"/>
</dbReference>
<dbReference type="AlphaFoldDB" id="A0A3N2Q4P6"/>
<sequence>MATLFPFSPFTSYLSGGQAIKRAFEAQPSISGATPDHANTEESAAPAPKKSRRSQQISSERRKLPHTANIPGGIQGSFQTGTQAIKMEKTTRVLRPRKRRPIHVDSVASTDANSGQIERINANNSDKSKEEALPEEEVPAADNDHGGDTNRSKRIARRTKENPYGLMPGRTPFPDWRTPLPEECEEVYRILTETHGQFQAPEKIAPPSTSVAGCGEVPDLLDAMIRTLISGHTAMKNANLAIQDVIARYGQWDEHSIGAGSIDWNKVRLSAEHEVVEAVKRAGLGPTKGREIKAILEMVYEDNTKRREAYLREKETGEPAPISGTHQLTAGQKDHQMSKIETGVLTLDHIRGMAPDQAMLELTKYPGIGVKTASCLILFCLQQPSFAVDTHVWRFCKWLKWVPPKASRDDTFMHAEVRVPNHLKYGLHQLFIRHGKQCVRCRSITVEGTSDWECSACPLEHLLDRFDKRKSKVQLKVKKKIVLKQSQDDDTIKGEVVETMRIVQDGTSATTVELEETSSREAVPHPQLNKETDDESGSSGEADWSIAEAETKEVQVGEGRFPHEAGDDNDHVLVDSVLAGGSQSEDVEMDFDATGGDPEVSEVSNTIFDK</sequence>
<feature type="region of interest" description="Disordered" evidence="1">
    <location>
        <begin position="581"/>
        <end position="610"/>
    </location>
</feature>
<feature type="region of interest" description="Disordered" evidence="1">
    <location>
        <begin position="30"/>
        <end position="178"/>
    </location>
</feature>
<dbReference type="CDD" id="cd00056">
    <property type="entry name" value="ENDO3c"/>
    <property type="match status" value="1"/>
</dbReference>
<dbReference type="Proteomes" id="UP000272025">
    <property type="component" value="Unassembled WGS sequence"/>
</dbReference>
<dbReference type="OrthoDB" id="5607at2759"/>
<feature type="compositionally biased region" description="Basic and acidic residues" evidence="1">
    <location>
        <begin position="517"/>
        <end position="531"/>
    </location>
</feature>
<dbReference type="GeneID" id="39581905"/>
<evidence type="ECO:0000259" key="2">
    <source>
        <dbReference type="SMART" id="SM00478"/>
    </source>
</evidence>
<feature type="compositionally biased region" description="Basic and acidic residues" evidence="1">
    <location>
        <begin position="142"/>
        <end position="151"/>
    </location>
</feature>
<organism evidence="3 4">
    <name type="scientific">Sodiomyces alkalinus (strain CBS 110278 / VKM F-3762 / F11)</name>
    <name type="common">Alkaliphilic filamentous fungus</name>
    <dbReference type="NCBI Taxonomy" id="1314773"/>
    <lineage>
        <taxon>Eukaryota</taxon>
        <taxon>Fungi</taxon>
        <taxon>Dikarya</taxon>
        <taxon>Ascomycota</taxon>
        <taxon>Pezizomycotina</taxon>
        <taxon>Sordariomycetes</taxon>
        <taxon>Hypocreomycetidae</taxon>
        <taxon>Glomerellales</taxon>
        <taxon>Plectosphaerellaceae</taxon>
        <taxon>Sodiomyces</taxon>
    </lineage>
</organism>
<feature type="region of interest" description="Disordered" evidence="1">
    <location>
        <begin position="314"/>
        <end position="333"/>
    </location>
</feature>
<feature type="domain" description="HhH-GPD" evidence="2">
    <location>
        <begin position="229"/>
        <end position="437"/>
    </location>
</feature>
<dbReference type="Gene3D" id="1.10.340.30">
    <property type="entry name" value="Hypothetical protein, domain 2"/>
    <property type="match status" value="1"/>
</dbReference>
<protein>
    <submittedName>
        <fullName evidence="3">DNA glycosylase</fullName>
    </submittedName>
</protein>
<dbReference type="GO" id="GO:0006285">
    <property type="term" value="P:base-excision repair, AP site formation"/>
    <property type="evidence" value="ECO:0007669"/>
    <property type="project" value="UniProtKB-ARBA"/>
</dbReference>